<evidence type="ECO:0000313" key="2">
    <source>
        <dbReference type="Proteomes" id="UP000002038"/>
    </source>
</evidence>
<dbReference type="GO" id="GO:0005697">
    <property type="term" value="C:telomerase holoenzyme complex"/>
    <property type="evidence" value="ECO:0007669"/>
    <property type="project" value="TreeGrafter"/>
</dbReference>
<dbReference type="STRING" id="559298.A0A179UI15"/>
<dbReference type="GO" id="GO:0042162">
    <property type="term" value="F:telomeric DNA binding"/>
    <property type="evidence" value="ECO:0007669"/>
    <property type="project" value="TreeGrafter"/>
</dbReference>
<dbReference type="Proteomes" id="UP000002038">
    <property type="component" value="Unassembled WGS sequence"/>
</dbReference>
<dbReference type="PANTHER" id="PTHR15696">
    <property type="entry name" value="SMG-7 SUPPRESSOR WITH MORPHOLOGICAL EFFECT ON GENITALIA PROTEIN 7"/>
    <property type="match status" value="1"/>
</dbReference>
<dbReference type="InterPro" id="IPR011990">
    <property type="entry name" value="TPR-like_helical_dom_sf"/>
</dbReference>
<reference evidence="2" key="1">
    <citation type="journal article" date="2015" name="PLoS Genet.">
        <title>The dynamic genome and transcriptome of the human fungal pathogen Blastomyces and close relative Emmonsia.</title>
        <authorList>
            <person name="Munoz J.F."/>
            <person name="Gauthier G.M."/>
            <person name="Desjardins C.A."/>
            <person name="Gallo J.E."/>
            <person name="Holder J."/>
            <person name="Sullivan T.D."/>
            <person name="Marty A.J."/>
            <person name="Carmen J.C."/>
            <person name="Chen Z."/>
            <person name="Ding L."/>
            <person name="Gujja S."/>
            <person name="Magrini V."/>
            <person name="Misas E."/>
            <person name="Mitreva M."/>
            <person name="Priest M."/>
            <person name="Saif S."/>
            <person name="Whiston E.A."/>
            <person name="Young S."/>
            <person name="Zeng Q."/>
            <person name="Goldman W.E."/>
            <person name="Mardis E.R."/>
            <person name="Taylor J.W."/>
            <person name="McEwen J.G."/>
            <person name="Clay O.K."/>
            <person name="Klein B.S."/>
            <person name="Cuomo C.A."/>
        </authorList>
    </citation>
    <scope>NUCLEOTIDE SEQUENCE [LARGE SCALE GENOMIC DNA]</scope>
    <source>
        <strain evidence="2">SLH14081</strain>
    </source>
</reference>
<dbReference type="InterPro" id="IPR045153">
    <property type="entry name" value="Est1/Ebs1-like"/>
</dbReference>
<proteinExistence type="predicted"/>
<keyword evidence="2" id="KW-1185">Reference proteome</keyword>
<dbReference type="GO" id="GO:0070034">
    <property type="term" value="F:telomerase RNA binding"/>
    <property type="evidence" value="ECO:0007669"/>
    <property type="project" value="TreeGrafter"/>
</dbReference>
<gene>
    <name evidence="1" type="ORF">BDBG_16872</name>
</gene>
<dbReference type="KEGG" id="bgh:BDBG_16872"/>
<dbReference type="SUPFAM" id="SSF48452">
    <property type="entry name" value="TPR-like"/>
    <property type="match status" value="1"/>
</dbReference>
<organism evidence="1 2">
    <name type="scientific">Blastomyces gilchristii (strain SLH14081)</name>
    <name type="common">Blastomyces dermatitidis</name>
    <dbReference type="NCBI Taxonomy" id="559298"/>
    <lineage>
        <taxon>Eukaryota</taxon>
        <taxon>Fungi</taxon>
        <taxon>Dikarya</taxon>
        <taxon>Ascomycota</taxon>
        <taxon>Pezizomycotina</taxon>
        <taxon>Eurotiomycetes</taxon>
        <taxon>Eurotiomycetidae</taxon>
        <taxon>Onygenales</taxon>
        <taxon>Ajellomycetaceae</taxon>
        <taxon>Blastomyces</taxon>
    </lineage>
</organism>
<evidence type="ECO:0000313" key="1">
    <source>
        <dbReference type="EMBL" id="OAT07634.1"/>
    </source>
</evidence>
<name>A0A179UI15_BLAGS</name>
<dbReference type="GO" id="GO:0000184">
    <property type="term" value="P:nuclear-transcribed mRNA catabolic process, nonsense-mediated decay"/>
    <property type="evidence" value="ECO:0007669"/>
    <property type="project" value="TreeGrafter"/>
</dbReference>
<dbReference type="VEuPathDB" id="FungiDB:BDBG_16872"/>
<dbReference type="PANTHER" id="PTHR15696:SF0">
    <property type="entry name" value="TELOMERASE-BINDING PROTEIN EST1A"/>
    <property type="match status" value="1"/>
</dbReference>
<sequence>MTLEENLNFLKQCCHWARSNWRSNLRSLFVKRYIWWQHPYSTYAVFLTTLSPPALIVDGALTAWGNRDLEGKKDNLKPPSTVSVLELPASLQLNSNPPSEQQLKEDVASLCCHVTEAERKCIEIQYDLPNSIEKCTDEQISSARDKLQNLPDEQLRSALQRIWFQEITPYCDCLRKSEKHFKQLTSFVDEVSGASTPLIESTSDSTERQGSMEILGDLSRYAYRVAHARCSTKPEINTWRARSEHWYKRIAEECPGTGRLQHHLSILKRDDGLCRFFLLIKSLLSVQPFPSATASLQLFFAENQSCEDEATMTMFVRIHRYLFTGDLENLEKNESQFMSRLGTDIAGLMRLNSVHITLGNIASVIGYGYSTKSEFKTFTELPWTEDTTSHYQVDLAISLMFCTSSILLVHAVDKGTLACGHSLLAFLFSLAQVPEAMKYVAKQIP</sequence>
<dbReference type="RefSeq" id="XP_031577872.1">
    <property type="nucleotide sequence ID" value="XM_031724733.1"/>
</dbReference>
<accession>A0A179UI15</accession>
<dbReference type="AlphaFoldDB" id="A0A179UI15"/>
<protein>
    <submittedName>
        <fullName evidence="1">Uncharacterized protein</fullName>
    </submittedName>
</protein>
<dbReference type="Gene3D" id="1.25.40.10">
    <property type="entry name" value="Tetratricopeptide repeat domain"/>
    <property type="match status" value="1"/>
</dbReference>
<dbReference type="GeneID" id="8505291"/>
<dbReference type="OrthoDB" id="2849215at2759"/>
<dbReference type="EMBL" id="GG657453">
    <property type="protein sequence ID" value="OAT07634.1"/>
    <property type="molecule type" value="Genomic_DNA"/>
</dbReference>